<accession>A0A8K0KMZ0</accession>
<evidence type="ECO:0000313" key="2">
    <source>
        <dbReference type="EMBL" id="KAG8237790.1"/>
    </source>
</evidence>
<feature type="region of interest" description="Disordered" evidence="1">
    <location>
        <begin position="229"/>
        <end position="248"/>
    </location>
</feature>
<proteinExistence type="predicted"/>
<protein>
    <submittedName>
        <fullName evidence="2">Uncharacterized protein</fullName>
    </submittedName>
</protein>
<feature type="compositionally biased region" description="Polar residues" evidence="1">
    <location>
        <begin position="115"/>
        <end position="137"/>
    </location>
</feature>
<organism evidence="2 3">
    <name type="scientific">Ladona fulva</name>
    <name type="common">Scarce chaser dragonfly</name>
    <name type="synonym">Libellula fulva</name>
    <dbReference type="NCBI Taxonomy" id="123851"/>
    <lineage>
        <taxon>Eukaryota</taxon>
        <taxon>Metazoa</taxon>
        <taxon>Ecdysozoa</taxon>
        <taxon>Arthropoda</taxon>
        <taxon>Hexapoda</taxon>
        <taxon>Insecta</taxon>
        <taxon>Pterygota</taxon>
        <taxon>Palaeoptera</taxon>
        <taxon>Odonata</taxon>
        <taxon>Epiprocta</taxon>
        <taxon>Anisoptera</taxon>
        <taxon>Libelluloidea</taxon>
        <taxon>Libellulidae</taxon>
        <taxon>Ladona</taxon>
    </lineage>
</organism>
<keyword evidence="3" id="KW-1185">Reference proteome</keyword>
<dbReference type="EMBL" id="KZ309226">
    <property type="protein sequence ID" value="KAG8237790.1"/>
    <property type="molecule type" value="Genomic_DNA"/>
</dbReference>
<feature type="non-terminal residue" evidence="2">
    <location>
        <position position="553"/>
    </location>
</feature>
<reference evidence="2" key="2">
    <citation type="submission" date="2017-10" db="EMBL/GenBank/DDBJ databases">
        <title>Ladona fulva Genome sequencing and assembly.</title>
        <authorList>
            <person name="Murali S."/>
            <person name="Richards S."/>
            <person name="Bandaranaike D."/>
            <person name="Bellair M."/>
            <person name="Blankenburg K."/>
            <person name="Chao H."/>
            <person name="Dinh H."/>
            <person name="Doddapaneni H."/>
            <person name="Dugan-Rocha S."/>
            <person name="Elkadiri S."/>
            <person name="Gnanaolivu R."/>
            <person name="Hernandez B."/>
            <person name="Skinner E."/>
            <person name="Javaid M."/>
            <person name="Lee S."/>
            <person name="Li M."/>
            <person name="Ming W."/>
            <person name="Munidasa M."/>
            <person name="Muniz J."/>
            <person name="Nguyen L."/>
            <person name="Hughes D."/>
            <person name="Osuji N."/>
            <person name="Pu L.-L."/>
            <person name="Puazo M."/>
            <person name="Qu C."/>
            <person name="Quiroz J."/>
            <person name="Raj R."/>
            <person name="Weissenberger G."/>
            <person name="Xin Y."/>
            <person name="Zou X."/>
            <person name="Han Y."/>
            <person name="Worley K."/>
            <person name="Muzny D."/>
            <person name="Gibbs R."/>
        </authorList>
    </citation>
    <scope>NUCLEOTIDE SEQUENCE</scope>
    <source>
        <strain evidence="2">Sampled in the wild</strain>
    </source>
</reference>
<feature type="region of interest" description="Disordered" evidence="1">
    <location>
        <begin position="28"/>
        <end position="175"/>
    </location>
</feature>
<dbReference type="AlphaFoldDB" id="A0A8K0KMZ0"/>
<reference evidence="2" key="1">
    <citation type="submission" date="2013-04" db="EMBL/GenBank/DDBJ databases">
        <authorList>
            <person name="Qu J."/>
            <person name="Murali S.C."/>
            <person name="Bandaranaike D."/>
            <person name="Bellair M."/>
            <person name="Blankenburg K."/>
            <person name="Chao H."/>
            <person name="Dinh H."/>
            <person name="Doddapaneni H."/>
            <person name="Downs B."/>
            <person name="Dugan-Rocha S."/>
            <person name="Elkadiri S."/>
            <person name="Gnanaolivu R.D."/>
            <person name="Hernandez B."/>
            <person name="Javaid M."/>
            <person name="Jayaseelan J.C."/>
            <person name="Lee S."/>
            <person name="Li M."/>
            <person name="Ming W."/>
            <person name="Munidasa M."/>
            <person name="Muniz J."/>
            <person name="Nguyen L."/>
            <person name="Ongeri F."/>
            <person name="Osuji N."/>
            <person name="Pu L.-L."/>
            <person name="Puazo M."/>
            <person name="Qu C."/>
            <person name="Quiroz J."/>
            <person name="Raj R."/>
            <person name="Weissenberger G."/>
            <person name="Xin Y."/>
            <person name="Zou X."/>
            <person name="Han Y."/>
            <person name="Richards S."/>
            <person name="Worley K."/>
            <person name="Muzny D."/>
            <person name="Gibbs R."/>
        </authorList>
    </citation>
    <scope>NUCLEOTIDE SEQUENCE</scope>
    <source>
        <strain evidence="2">Sampled in the wild</strain>
    </source>
</reference>
<dbReference type="OrthoDB" id="8194260at2759"/>
<dbReference type="Proteomes" id="UP000792457">
    <property type="component" value="Unassembled WGS sequence"/>
</dbReference>
<feature type="compositionally biased region" description="Basic and acidic residues" evidence="1">
    <location>
        <begin position="43"/>
        <end position="56"/>
    </location>
</feature>
<gene>
    <name evidence="2" type="ORF">J437_LFUL015067</name>
</gene>
<name>A0A8K0KMZ0_LADFU</name>
<evidence type="ECO:0000256" key="1">
    <source>
        <dbReference type="SAM" id="MobiDB-lite"/>
    </source>
</evidence>
<evidence type="ECO:0000313" key="3">
    <source>
        <dbReference type="Proteomes" id="UP000792457"/>
    </source>
</evidence>
<feature type="compositionally biased region" description="Basic and acidic residues" evidence="1">
    <location>
        <begin position="139"/>
        <end position="165"/>
    </location>
</feature>
<sequence>MVKPQIKQPRVAEWKKVIDDPRDMLLEASEKAAVTESGINEKTPLESHNEEQKQSEKLSPLESIPESAEKGSSLTLDQEYSEQACEPGQMKTESCSSLSEVLEEIQIPTEELPVSDNSQGSISRESSVETTIESPTKQDVVESARDSDGGYDKQADILSKPDKDGSLGNDMVQNDPVSTIIEAKSDHYDEDTFEPTSGSNMKVDEFSMNKLSGSVKSPEGHESNEIIEELSSESHERLPSRASGCENETDEMKNEENSIASDHFVEEIQTEQGVEEVYEDSVSLPSHMFEEHSATQFNANETFVISEDNVQSAEKAEEITENILRSLLDESVVEAEILINKNSACTLTIQEFDDKVKELVPFHEVESYEEVLEQNLEEFHPENEEMVNIVSVSSKDVEEVYAEDIEASDVDTVKANAVLSDLLQLLLEDATAEILCIMERRESFFRQERNHDVMVLNECTFQSTTSISRDSDVIKRVQQIMLESSLSQVSPREKSRPQDLMITTYDVLSPDSSNCSSPVLGQPNMEMVFIQEEKYSPKSPVKYTSGKAIQFLQ</sequence>
<comment type="caution">
    <text evidence="2">The sequence shown here is derived from an EMBL/GenBank/DDBJ whole genome shotgun (WGS) entry which is preliminary data.</text>
</comment>